<dbReference type="Pfam" id="PF13640">
    <property type="entry name" value="2OG-FeII_Oxy_3"/>
    <property type="match status" value="1"/>
</dbReference>
<dbReference type="EMBL" id="CAXHTA020000018">
    <property type="protein sequence ID" value="CAL5228571.1"/>
    <property type="molecule type" value="Genomic_DNA"/>
</dbReference>
<feature type="region of interest" description="Disordered" evidence="1">
    <location>
        <begin position="42"/>
        <end position="75"/>
    </location>
</feature>
<accession>A0ABP1G8N9</accession>
<proteinExistence type="predicted"/>
<evidence type="ECO:0000259" key="3">
    <source>
        <dbReference type="Pfam" id="PF18126"/>
    </source>
</evidence>
<dbReference type="InterPro" id="IPR040922">
    <property type="entry name" value="Ribosomal_mL59_dom"/>
</dbReference>
<organism evidence="4 5">
    <name type="scientific">Coccomyxa viridis</name>
    <dbReference type="NCBI Taxonomy" id="1274662"/>
    <lineage>
        <taxon>Eukaryota</taxon>
        <taxon>Viridiplantae</taxon>
        <taxon>Chlorophyta</taxon>
        <taxon>core chlorophytes</taxon>
        <taxon>Trebouxiophyceae</taxon>
        <taxon>Trebouxiophyceae incertae sedis</taxon>
        <taxon>Coccomyxaceae</taxon>
        <taxon>Coccomyxa</taxon>
    </lineage>
</organism>
<evidence type="ECO:0000259" key="2">
    <source>
        <dbReference type="Pfam" id="PF13640"/>
    </source>
</evidence>
<dbReference type="PANTHER" id="PTHR35169">
    <property type="entry name" value="FE2OG DIOXYGENASE DOMAIN-CONTAINING PROTEIN"/>
    <property type="match status" value="1"/>
</dbReference>
<name>A0ABP1G8N9_9CHLO</name>
<dbReference type="Proteomes" id="UP001497392">
    <property type="component" value="Unassembled WGS sequence"/>
</dbReference>
<reference evidence="4 5" key="1">
    <citation type="submission" date="2024-06" db="EMBL/GenBank/DDBJ databases">
        <authorList>
            <person name="Kraege A."/>
            <person name="Thomma B."/>
        </authorList>
    </citation>
    <scope>NUCLEOTIDE SEQUENCE [LARGE SCALE GENOMIC DNA]</scope>
</reference>
<evidence type="ECO:0000313" key="5">
    <source>
        <dbReference type="Proteomes" id="UP001497392"/>
    </source>
</evidence>
<dbReference type="PANTHER" id="PTHR35169:SF1">
    <property type="entry name" value="PROLYL 4-HYDROXYLASE ALPHA SUBUNIT FE(2+) 2OG DIOXYGENASE DOMAIN-CONTAINING PROTEIN"/>
    <property type="match status" value="1"/>
</dbReference>
<feature type="compositionally biased region" description="Basic and acidic residues" evidence="1">
    <location>
        <begin position="343"/>
        <end position="352"/>
    </location>
</feature>
<protein>
    <submittedName>
        <fullName evidence="4">G11728 protein</fullName>
    </submittedName>
</protein>
<feature type="region of interest" description="Disordered" evidence="1">
    <location>
        <begin position="312"/>
        <end position="352"/>
    </location>
</feature>
<comment type="caution">
    <text evidence="4">The sequence shown here is derived from an EMBL/GenBank/DDBJ whole genome shotgun (WGS) entry which is preliminary data.</text>
</comment>
<feature type="domain" description="Prolyl 4-hydroxylase alpha subunit Fe(2+) 2OG dioxygenase" evidence="2">
    <location>
        <begin position="400"/>
        <end position="475"/>
    </location>
</feature>
<evidence type="ECO:0000256" key="1">
    <source>
        <dbReference type="SAM" id="MobiDB-lite"/>
    </source>
</evidence>
<evidence type="ECO:0000313" key="4">
    <source>
        <dbReference type="EMBL" id="CAL5228571.1"/>
    </source>
</evidence>
<dbReference type="Gene3D" id="2.60.120.620">
    <property type="entry name" value="q2cbj1_9rhob like domain"/>
    <property type="match status" value="1"/>
</dbReference>
<dbReference type="Pfam" id="PF18126">
    <property type="entry name" value="Mitoc_mL59"/>
    <property type="match status" value="1"/>
</dbReference>
<feature type="domain" description="Large ribosomal subunit protein mL59" evidence="3">
    <location>
        <begin position="19"/>
        <end position="97"/>
    </location>
</feature>
<keyword evidence="5" id="KW-1185">Reference proteome</keyword>
<feature type="compositionally biased region" description="Low complexity" evidence="1">
    <location>
        <begin position="325"/>
        <end position="342"/>
    </location>
</feature>
<gene>
    <name evidence="4" type="primary">g11728</name>
    <name evidence="4" type="ORF">VP750_LOCUS10477</name>
</gene>
<sequence length="540" mass="58650">MANALKKLGEAALKPLYRDGSWRKPKCSARIAADLKKEALAAGREWPIPEKESKQKRPFGQYKAPKGHKYEKEKQKRLDDIAKNMADMPNKIAAYRESRKLKPAIATPATNKACQTEMVGTAASGDDGCLEGFPFQLLPTHSTMWSPDQAKVTMNARMDARLVPSPASPGGVRLAYSHVVVLDSFFGEPEREALLAELTQPGWDHSKGPPGTKWERETADTHTASLTWGLRDHVLRELAEEPSQAMLEVNSRLAQMYPEFHIALMPAKHMQHTDWAGEGATLPPQQHDTAAHQLLPAADGAIVAAAAAAADSTQSRSSSGEDTHAGQSGAAAAAGIDATAEGQHAEQAQHEVCGKPDSQGAFCAAFVGNAPVHGDTYCYHWDADPSSLPPSRWTEAFGDYINGEPGQPLLVSMLLYLDDQWPRDWGAETLFLDDETDVGLVVRPKRGRVVLMDQDVLHRVSAPSSAAGGRPRYSLIWKLAFLAKSLGQRCCLARPEWGIPASIGSAARVDAVKQSLARKRAKQEQPEGVLPEYADALLRS</sequence>
<dbReference type="InterPro" id="IPR044862">
    <property type="entry name" value="Pro_4_hyd_alph_FE2OG_OXY"/>
</dbReference>